<accession>A0A0N4VUD3</accession>
<protein>
    <submittedName>
        <fullName evidence="1">Uncharacterized protein</fullName>
    </submittedName>
</protein>
<name>A0A0N4VUD3_HAEPC</name>
<reference evidence="1" key="1">
    <citation type="submission" date="2017-02" db="UniProtKB">
        <authorList>
            <consortium name="WormBaseParasite"/>
        </authorList>
    </citation>
    <scope>IDENTIFICATION</scope>
</reference>
<dbReference type="AlphaFoldDB" id="A0A0N4VUD3"/>
<proteinExistence type="predicted"/>
<dbReference type="WBParaSite" id="HPLM_0000090001-mRNA-1">
    <property type="protein sequence ID" value="HPLM_0000090001-mRNA-1"/>
    <property type="gene ID" value="HPLM_0000090001"/>
</dbReference>
<evidence type="ECO:0000313" key="1">
    <source>
        <dbReference type="WBParaSite" id="HPLM_0000090001-mRNA-1"/>
    </source>
</evidence>
<organism evidence="1">
    <name type="scientific">Haemonchus placei</name>
    <name type="common">Barber's pole worm</name>
    <dbReference type="NCBI Taxonomy" id="6290"/>
    <lineage>
        <taxon>Eukaryota</taxon>
        <taxon>Metazoa</taxon>
        <taxon>Ecdysozoa</taxon>
        <taxon>Nematoda</taxon>
        <taxon>Chromadorea</taxon>
        <taxon>Rhabditida</taxon>
        <taxon>Rhabditina</taxon>
        <taxon>Rhabditomorpha</taxon>
        <taxon>Strongyloidea</taxon>
        <taxon>Trichostrongylidae</taxon>
        <taxon>Haemonchus</taxon>
    </lineage>
</organism>
<sequence>LDESNNSLRKSSYCWGPNRRLCIVIRIAILH</sequence>